<protein>
    <submittedName>
        <fullName evidence="3">Response regulator receiver protein</fullName>
    </submittedName>
</protein>
<dbReference type="KEGG" id="msl:Msil_2691"/>
<dbReference type="GO" id="GO:0005829">
    <property type="term" value="C:cytosol"/>
    <property type="evidence" value="ECO:0007669"/>
    <property type="project" value="TreeGrafter"/>
</dbReference>
<dbReference type="Proteomes" id="UP000002257">
    <property type="component" value="Chromosome"/>
</dbReference>
<dbReference type="Gene3D" id="3.40.50.2300">
    <property type="match status" value="1"/>
</dbReference>
<reference evidence="3 4" key="1">
    <citation type="journal article" date="2010" name="J. Bacteriol.">
        <title>Complete genome sequence of the aerobic facultative methanotroph Methylocella silvestris BL2.</title>
        <authorList>
            <person name="Chen Y."/>
            <person name="Crombie A."/>
            <person name="Rahman M.T."/>
            <person name="Dedysh S.N."/>
            <person name="Liesack W."/>
            <person name="Stott M.B."/>
            <person name="Alam M."/>
            <person name="Theisen A.R."/>
            <person name="Murrell J.C."/>
            <person name="Dunfield P.F."/>
        </authorList>
    </citation>
    <scope>NUCLEOTIDE SEQUENCE [LARGE SCALE GENOMIC DNA]</scope>
    <source>
        <strain evidence="4">DSM 15510 / CIP 108128 / LMG 27833 / NCIMB 13906 / BL2</strain>
    </source>
</reference>
<sequence length="389" mass="42316">MTSTRSGTPNAKIFVSDHDSEGVIRQSLNDLGVSDAEFVTGNIETAAAALATQTSPKLLIVDVSGVADPVSRIDELAERCEPDVGVIVIGDRNDIILYRNLKNAGVVEYFFKPLVRDVVKRTCNNVLTGNNKQSTPRAAKLIFVVGLRGGVGATTIATNAAWYLAEVRQRWVMLADLDLYSGDAALQLDVSPSHALREAFAKPERVDKLFIERGRIHAAERLDLLASLESLGEPFTIDESAVLSLLGKLQQRYRFVFVDLPVRAAIGIIRVLHQPSTCLLVSNGSLASAREVARWRARIGANTPERRTLHILNMSGAPGSLPKAEFLRAAGQSPDIIIPYDREIAVASNRGITATQKCASLNQGIVRLLRDLMGEPEEAPRSMLSRIFG</sequence>
<dbReference type="InterPro" id="IPR050625">
    <property type="entry name" value="ParA/MinD_ATPase"/>
</dbReference>
<keyword evidence="4" id="KW-1185">Reference proteome</keyword>
<evidence type="ECO:0000256" key="2">
    <source>
        <dbReference type="ARBA" id="ARBA00022840"/>
    </source>
</evidence>
<dbReference type="PANTHER" id="PTHR43384">
    <property type="entry name" value="SEPTUM SITE-DETERMINING PROTEIN MIND HOMOLOG, CHLOROPLASTIC-RELATED"/>
    <property type="match status" value="1"/>
</dbReference>
<evidence type="ECO:0000256" key="1">
    <source>
        <dbReference type="ARBA" id="ARBA00022741"/>
    </source>
</evidence>
<accession>B8ERR5</accession>
<dbReference type="SUPFAM" id="SSF52172">
    <property type="entry name" value="CheY-like"/>
    <property type="match status" value="1"/>
</dbReference>
<dbReference type="GO" id="GO:0005524">
    <property type="term" value="F:ATP binding"/>
    <property type="evidence" value="ECO:0007669"/>
    <property type="project" value="UniProtKB-KW"/>
</dbReference>
<name>B8ERR5_METSB</name>
<keyword evidence="1" id="KW-0547">Nucleotide-binding</keyword>
<dbReference type="InterPro" id="IPR017746">
    <property type="entry name" value="Cellulose_synthase_operon_BcsQ"/>
</dbReference>
<dbReference type="GO" id="GO:0051782">
    <property type="term" value="P:negative regulation of cell division"/>
    <property type="evidence" value="ECO:0007669"/>
    <property type="project" value="TreeGrafter"/>
</dbReference>
<dbReference type="EMBL" id="CP001280">
    <property type="protein sequence ID" value="ACK51613.1"/>
    <property type="molecule type" value="Genomic_DNA"/>
</dbReference>
<dbReference type="GO" id="GO:0009898">
    <property type="term" value="C:cytoplasmic side of plasma membrane"/>
    <property type="evidence" value="ECO:0007669"/>
    <property type="project" value="TreeGrafter"/>
</dbReference>
<dbReference type="SUPFAM" id="SSF52540">
    <property type="entry name" value="P-loop containing nucleoside triphosphate hydrolases"/>
    <property type="match status" value="1"/>
</dbReference>
<proteinExistence type="predicted"/>
<dbReference type="Pfam" id="PF06564">
    <property type="entry name" value="CBP_BcsQ"/>
    <property type="match status" value="1"/>
</dbReference>
<dbReference type="InterPro" id="IPR011006">
    <property type="entry name" value="CheY-like_superfamily"/>
</dbReference>
<dbReference type="AlphaFoldDB" id="B8ERR5"/>
<evidence type="ECO:0000313" key="3">
    <source>
        <dbReference type="EMBL" id="ACK51613.1"/>
    </source>
</evidence>
<dbReference type="Gene3D" id="3.40.50.300">
    <property type="entry name" value="P-loop containing nucleotide triphosphate hydrolases"/>
    <property type="match status" value="1"/>
</dbReference>
<dbReference type="InterPro" id="IPR027417">
    <property type="entry name" value="P-loop_NTPase"/>
</dbReference>
<dbReference type="OrthoDB" id="9783172at2"/>
<dbReference type="GO" id="GO:0016887">
    <property type="term" value="F:ATP hydrolysis activity"/>
    <property type="evidence" value="ECO:0007669"/>
    <property type="project" value="TreeGrafter"/>
</dbReference>
<dbReference type="eggNOG" id="COG4963">
    <property type="taxonomic scope" value="Bacteria"/>
</dbReference>
<dbReference type="PANTHER" id="PTHR43384:SF6">
    <property type="entry name" value="SEPTUM SITE-DETERMINING PROTEIN MIND HOMOLOG, CHLOROPLASTIC"/>
    <property type="match status" value="1"/>
</dbReference>
<dbReference type="HOGENOM" id="CLU_033160_0_1_5"/>
<keyword evidence="2" id="KW-0067">ATP-binding</keyword>
<gene>
    <name evidence="3" type="ordered locus">Msil_2691</name>
</gene>
<evidence type="ECO:0000313" key="4">
    <source>
        <dbReference type="Proteomes" id="UP000002257"/>
    </source>
</evidence>
<dbReference type="STRING" id="395965.Msil_2691"/>
<organism evidence="3 4">
    <name type="scientific">Methylocella silvestris (strain DSM 15510 / CIP 108128 / LMG 27833 / NCIMB 13906 / BL2)</name>
    <dbReference type="NCBI Taxonomy" id="395965"/>
    <lineage>
        <taxon>Bacteria</taxon>
        <taxon>Pseudomonadati</taxon>
        <taxon>Pseudomonadota</taxon>
        <taxon>Alphaproteobacteria</taxon>
        <taxon>Hyphomicrobiales</taxon>
        <taxon>Beijerinckiaceae</taxon>
        <taxon>Methylocella</taxon>
    </lineage>
</organism>